<keyword evidence="2" id="KW-0472">Membrane</keyword>
<proteinExistence type="predicted"/>
<evidence type="ECO:0000256" key="2">
    <source>
        <dbReference type="SAM" id="Phobius"/>
    </source>
</evidence>
<evidence type="ECO:0000313" key="3">
    <source>
        <dbReference type="EMBL" id="THU95590.1"/>
    </source>
</evidence>
<dbReference type="Proteomes" id="UP000297245">
    <property type="component" value="Unassembled WGS sequence"/>
</dbReference>
<gene>
    <name evidence="3" type="ORF">K435DRAFT_797980</name>
</gene>
<reference evidence="3 4" key="1">
    <citation type="journal article" date="2019" name="Nat. Ecol. Evol.">
        <title>Megaphylogeny resolves global patterns of mushroom evolution.</title>
        <authorList>
            <person name="Varga T."/>
            <person name="Krizsan K."/>
            <person name="Foldi C."/>
            <person name="Dima B."/>
            <person name="Sanchez-Garcia M."/>
            <person name="Sanchez-Ramirez S."/>
            <person name="Szollosi G.J."/>
            <person name="Szarkandi J.G."/>
            <person name="Papp V."/>
            <person name="Albert L."/>
            <person name="Andreopoulos W."/>
            <person name="Angelini C."/>
            <person name="Antonin V."/>
            <person name="Barry K.W."/>
            <person name="Bougher N.L."/>
            <person name="Buchanan P."/>
            <person name="Buyck B."/>
            <person name="Bense V."/>
            <person name="Catcheside P."/>
            <person name="Chovatia M."/>
            <person name="Cooper J."/>
            <person name="Damon W."/>
            <person name="Desjardin D."/>
            <person name="Finy P."/>
            <person name="Geml J."/>
            <person name="Haridas S."/>
            <person name="Hughes K."/>
            <person name="Justo A."/>
            <person name="Karasinski D."/>
            <person name="Kautmanova I."/>
            <person name="Kiss B."/>
            <person name="Kocsube S."/>
            <person name="Kotiranta H."/>
            <person name="LaButti K.M."/>
            <person name="Lechner B.E."/>
            <person name="Liimatainen K."/>
            <person name="Lipzen A."/>
            <person name="Lukacs Z."/>
            <person name="Mihaltcheva S."/>
            <person name="Morgado L.N."/>
            <person name="Niskanen T."/>
            <person name="Noordeloos M.E."/>
            <person name="Ohm R.A."/>
            <person name="Ortiz-Santana B."/>
            <person name="Ovrebo C."/>
            <person name="Racz N."/>
            <person name="Riley R."/>
            <person name="Savchenko A."/>
            <person name="Shiryaev A."/>
            <person name="Soop K."/>
            <person name="Spirin V."/>
            <person name="Szebenyi C."/>
            <person name="Tomsovsky M."/>
            <person name="Tulloss R.E."/>
            <person name="Uehling J."/>
            <person name="Grigoriev I.V."/>
            <person name="Vagvolgyi C."/>
            <person name="Papp T."/>
            <person name="Martin F.M."/>
            <person name="Miettinen O."/>
            <person name="Hibbett D.S."/>
            <person name="Nagy L.G."/>
        </authorList>
    </citation>
    <scope>NUCLEOTIDE SEQUENCE [LARGE SCALE GENOMIC DNA]</scope>
    <source>
        <strain evidence="3 4">CBS 962.96</strain>
    </source>
</reference>
<feature type="region of interest" description="Disordered" evidence="1">
    <location>
        <begin position="166"/>
        <end position="187"/>
    </location>
</feature>
<dbReference type="EMBL" id="ML179196">
    <property type="protein sequence ID" value="THU95590.1"/>
    <property type="molecule type" value="Genomic_DNA"/>
</dbReference>
<feature type="compositionally biased region" description="Low complexity" evidence="1">
    <location>
        <begin position="68"/>
        <end position="84"/>
    </location>
</feature>
<keyword evidence="2" id="KW-0812">Transmembrane</keyword>
<sequence>MDGVLFIFFKLNPSRFDGGLTSQILSADTTNSASDNAFTDDVPNHTSGADTTSDSPGTTATIDLPGATPTDSPGTTPTTDISSDVAEHPNLGLPSTTREILVTSTKPPHPATSEVVIITSTKPPRPGQTTSEVVIITSTKSPQPDQIATSEVVIITSTIVEPISQSQVQTLQGSDNPTSATSTGGDQRSNLTAASFFNNRPAVIGTFTVVGIIFIAFMGFGVIKLLRKRKLLTSTAEKGRIYSEVVDN</sequence>
<feature type="region of interest" description="Disordered" evidence="1">
    <location>
        <begin position="35"/>
        <end position="94"/>
    </location>
</feature>
<feature type="transmembrane region" description="Helical" evidence="2">
    <location>
        <begin position="202"/>
        <end position="223"/>
    </location>
</feature>
<evidence type="ECO:0000256" key="1">
    <source>
        <dbReference type="SAM" id="MobiDB-lite"/>
    </source>
</evidence>
<name>A0A4S8M114_DENBC</name>
<protein>
    <submittedName>
        <fullName evidence="3">Uncharacterized protein</fullName>
    </submittedName>
</protein>
<organism evidence="3 4">
    <name type="scientific">Dendrothele bispora (strain CBS 962.96)</name>
    <dbReference type="NCBI Taxonomy" id="1314807"/>
    <lineage>
        <taxon>Eukaryota</taxon>
        <taxon>Fungi</taxon>
        <taxon>Dikarya</taxon>
        <taxon>Basidiomycota</taxon>
        <taxon>Agaricomycotina</taxon>
        <taxon>Agaricomycetes</taxon>
        <taxon>Agaricomycetidae</taxon>
        <taxon>Agaricales</taxon>
        <taxon>Agaricales incertae sedis</taxon>
        <taxon>Dendrothele</taxon>
    </lineage>
</organism>
<accession>A0A4S8M114</accession>
<feature type="compositionally biased region" description="Polar residues" evidence="1">
    <location>
        <begin position="44"/>
        <end position="61"/>
    </location>
</feature>
<keyword evidence="2" id="KW-1133">Transmembrane helix</keyword>
<evidence type="ECO:0000313" key="4">
    <source>
        <dbReference type="Proteomes" id="UP000297245"/>
    </source>
</evidence>
<keyword evidence="4" id="KW-1185">Reference proteome</keyword>
<dbReference type="AlphaFoldDB" id="A0A4S8M114"/>